<gene>
    <name evidence="2" type="ORF">PXEA_LOCUS16194</name>
</gene>
<organism evidence="2 3">
    <name type="scientific">Protopolystoma xenopodis</name>
    <dbReference type="NCBI Taxonomy" id="117903"/>
    <lineage>
        <taxon>Eukaryota</taxon>
        <taxon>Metazoa</taxon>
        <taxon>Spiralia</taxon>
        <taxon>Lophotrochozoa</taxon>
        <taxon>Platyhelminthes</taxon>
        <taxon>Monogenea</taxon>
        <taxon>Polyopisthocotylea</taxon>
        <taxon>Polystomatidea</taxon>
        <taxon>Polystomatidae</taxon>
        <taxon>Protopolystoma</taxon>
    </lineage>
</organism>
<evidence type="ECO:0000256" key="1">
    <source>
        <dbReference type="SAM" id="MobiDB-lite"/>
    </source>
</evidence>
<name>A0A3S5AL05_9PLAT</name>
<proteinExistence type="predicted"/>
<dbReference type="EMBL" id="CAAALY010058224">
    <property type="protein sequence ID" value="VEL22754.1"/>
    <property type="molecule type" value="Genomic_DNA"/>
</dbReference>
<dbReference type="AlphaFoldDB" id="A0A3S5AL05"/>
<reference evidence="2" key="1">
    <citation type="submission" date="2018-11" db="EMBL/GenBank/DDBJ databases">
        <authorList>
            <consortium name="Pathogen Informatics"/>
        </authorList>
    </citation>
    <scope>NUCLEOTIDE SEQUENCE</scope>
</reference>
<evidence type="ECO:0000313" key="3">
    <source>
        <dbReference type="Proteomes" id="UP000784294"/>
    </source>
</evidence>
<feature type="region of interest" description="Disordered" evidence="1">
    <location>
        <begin position="86"/>
        <end position="116"/>
    </location>
</feature>
<protein>
    <submittedName>
        <fullName evidence="2">Uncharacterized protein</fullName>
    </submittedName>
</protein>
<keyword evidence="3" id="KW-1185">Reference proteome</keyword>
<dbReference type="Proteomes" id="UP000784294">
    <property type="component" value="Unassembled WGS sequence"/>
</dbReference>
<accession>A0A3S5AL05</accession>
<evidence type="ECO:0000313" key="2">
    <source>
        <dbReference type="EMBL" id="VEL22754.1"/>
    </source>
</evidence>
<sequence>MPESCQEQTQTSLPLGLAHMSDTRLTDFAATSSFDKESAPAPPAHISNLNTNASVTKLSPSTLVRRRGFRRRRPNLGAPVIEVNLNASTKPDGSTHRFAGDSVPSRNSEAETEPQLVQPISIPESSFTDDSSNLLLAQAITTIDSCESYEDKSISISATLSNLPQNVNSSTQLSKMMNSSFEVQKINNASDHFSSSLMRLLHLYIKSHIHRCLHTHQSHQDHRKSTDTEVPIIDELGLQENAPIEAEWKNTLLFKKSKGTRNDTAASGPLYLNCDLARFFVFLLLTRTVY</sequence>
<comment type="caution">
    <text evidence="2">The sequence shown here is derived from an EMBL/GenBank/DDBJ whole genome shotgun (WGS) entry which is preliminary data.</text>
</comment>